<dbReference type="AlphaFoldDB" id="A0A376G250"/>
<gene>
    <name evidence="1" type="ORF">NCTC13456_00295</name>
</gene>
<dbReference type="EMBL" id="UFXS01000001">
    <property type="protein sequence ID" value="STD53077.1"/>
    <property type="molecule type" value="Genomic_DNA"/>
</dbReference>
<dbReference type="RefSeq" id="WP_114998243.1">
    <property type="nucleotide sequence ID" value="NZ_UFXS01000001.1"/>
</dbReference>
<evidence type="ECO:0000313" key="2">
    <source>
        <dbReference type="Proteomes" id="UP000254737"/>
    </source>
</evidence>
<accession>A0A376G250</accession>
<evidence type="ECO:0000313" key="1">
    <source>
        <dbReference type="EMBL" id="STD53077.1"/>
    </source>
</evidence>
<name>A0A376G250_9FLAO</name>
<dbReference type="InterPro" id="IPR013783">
    <property type="entry name" value="Ig-like_fold"/>
</dbReference>
<reference evidence="1 2" key="1">
    <citation type="submission" date="2018-06" db="EMBL/GenBank/DDBJ databases">
        <authorList>
            <consortium name="Pathogen Informatics"/>
            <person name="Doyle S."/>
        </authorList>
    </citation>
    <scope>NUCLEOTIDE SEQUENCE [LARGE SCALE GENOMIC DNA]</scope>
    <source>
        <strain evidence="1 2">NCTC13456</strain>
    </source>
</reference>
<organism evidence="1 2">
    <name type="scientific">Empedobacter falsenii</name>
    <dbReference type="NCBI Taxonomy" id="343874"/>
    <lineage>
        <taxon>Bacteria</taxon>
        <taxon>Pseudomonadati</taxon>
        <taxon>Bacteroidota</taxon>
        <taxon>Flavobacteriia</taxon>
        <taxon>Flavobacteriales</taxon>
        <taxon>Weeksellaceae</taxon>
        <taxon>Empedobacter</taxon>
    </lineage>
</organism>
<protein>
    <submittedName>
        <fullName evidence="1">Uncharacterized protein</fullName>
    </submittedName>
</protein>
<dbReference type="Proteomes" id="UP000254737">
    <property type="component" value="Unassembled WGS sequence"/>
</dbReference>
<dbReference type="Gene3D" id="2.60.40.10">
    <property type="entry name" value="Immunoglobulins"/>
    <property type="match status" value="1"/>
</dbReference>
<proteinExistence type="predicted"/>
<sequence length="474" mass="53054">MGVVRGKRSVKIKEKIKAVQIQSTANLFQGAVPANITLKAVPQGFTALNYKWYINAGTSIVGTNQTFIIANNQVETTNVYKVVVTSIDGEDFEATISIAKVKDGSAIVALKRYKDEIEAQRNQLVASFNSLYNNPKIGDYKTTLRTNFTNYNTAYLALINVINTIVTNNSLTPTDEATLDSSIAEYKLKLTALVESLEMALKLTTNYLDDTIDRINKVTSFLGTTVDNNVVATGVVLVGEGATGTGGLSGIRDNGDNSIFLFAGSNFANRYKARWTMSHGGFERGYHSNGIIAFERGYDGTKWVFNMYNESGAPLFQLDSVRGLVPVNYTSESWSRVTLLKTNITIRDYNTAKDSLKSFIESNVTVNSVRHNPDEYYSTIYWVYQYFYNNIYVCWDYYNGTHPNNAQYANYVGYKITNDTRVNNITDGWYFRAMEGAFNVRDAPTGGQKFEQYATVYFIQSGKIVETQSLNYIK</sequence>